<feature type="region of interest" description="Disordered" evidence="1">
    <location>
        <begin position="55"/>
        <end position="143"/>
    </location>
</feature>
<dbReference type="AlphaFoldDB" id="A0AAV6YKU0"/>
<gene>
    <name evidence="2" type="ORF">GDO81_028752</name>
</gene>
<sequence>MFPGYRILNPDLLVKIERSDECGRSRGNSSTSGGVLVPDILLKIQCHELDGIITEMTERRPEAESGRGGRARKPERPIKIKQENNSCHSKTESEDRATSPAPHNLVVVVKQEDEQDGDEGMAAQEVQSEQQSEDEAEPPDPTT</sequence>
<reference evidence="2" key="1">
    <citation type="thesis" date="2020" institute="ProQuest LLC" country="789 East Eisenhower Parkway, Ann Arbor, MI, USA">
        <title>Comparative Genomics and Chromosome Evolution.</title>
        <authorList>
            <person name="Mudd A.B."/>
        </authorList>
    </citation>
    <scope>NUCLEOTIDE SEQUENCE</scope>
    <source>
        <strain evidence="2">237g6f4</strain>
        <tissue evidence="2">Blood</tissue>
    </source>
</reference>
<accession>A0AAV6YKU0</accession>
<evidence type="ECO:0000313" key="3">
    <source>
        <dbReference type="Proteomes" id="UP000824782"/>
    </source>
</evidence>
<dbReference type="EMBL" id="WNYA01069677">
    <property type="protein sequence ID" value="KAG8535350.1"/>
    <property type="molecule type" value="Genomic_DNA"/>
</dbReference>
<evidence type="ECO:0000256" key="1">
    <source>
        <dbReference type="SAM" id="MobiDB-lite"/>
    </source>
</evidence>
<name>A0AAV6YKU0_ENGPU</name>
<feature type="non-terminal residue" evidence="2">
    <location>
        <position position="143"/>
    </location>
</feature>
<comment type="caution">
    <text evidence="2">The sequence shown here is derived from an EMBL/GenBank/DDBJ whole genome shotgun (WGS) entry which is preliminary data.</text>
</comment>
<proteinExistence type="predicted"/>
<protein>
    <submittedName>
        <fullName evidence="2">Uncharacterized protein</fullName>
    </submittedName>
</protein>
<keyword evidence="3" id="KW-1185">Reference proteome</keyword>
<dbReference type="Proteomes" id="UP000824782">
    <property type="component" value="Unassembled WGS sequence"/>
</dbReference>
<evidence type="ECO:0000313" key="2">
    <source>
        <dbReference type="EMBL" id="KAG8535350.1"/>
    </source>
</evidence>
<feature type="compositionally biased region" description="Basic and acidic residues" evidence="1">
    <location>
        <begin position="55"/>
        <end position="82"/>
    </location>
</feature>
<organism evidence="2 3">
    <name type="scientific">Engystomops pustulosus</name>
    <name type="common">Tungara frog</name>
    <name type="synonym">Physalaemus pustulosus</name>
    <dbReference type="NCBI Taxonomy" id="76066"/>
    <lineage>
        <taxon>Eukaryota</taxon>
        <taxon>Metazoa</taxon>
        <taxon>Chordata</taxon>
        <taxon>Craniata</taxon>
        <taxon>Vertebrata</taxon>
        <taxon>Euteleostomi</taxon>
        <taxon>Amphibia</taxon>
        <taxon>Batrachia</taxon>
        <taxon>Anura</taxon>
        <taxon>Neobatrachia</taxon>
        <taxon>Hyloidea</taxon>
        <taxon>Leptodactylidae</taxon>
        <taxon>Leiuperinae</taxon>
        <taxon>Engystomops</taxon>
    </lineage>
</organism>
<feature type="compositionally biased region" description="Acidic residues" evidence="1">
    <location>
        <begin position="131"/>
        <end position="143"/>
    </location>
</feature>